<evidence type="ECO:0000313" key="1">
    <source>
        <dbReference type="EMBL" id="AYV86044.1"/>
    </source>
</evidence>
<protein>
    <recommendedName>
        <fullName evidence="2">F-box domain-containing protein</fullName>
    </recommendedName>
</protein>
<sequence length="374" mass="43555">MSEDSFSAQHDLSIKQIMAELDDKDLIQYCVVNKRAATLCQNETFWRDRLIFKFGDYDFKFEERPKELSYKLLYKITIDIFETELLIKSNRNAKFYLRAFADALYPRIKDLKNLSAILTYICDILSESLDSSGSFSSAIIQNVKISIAIKFAVDGNDILAEEMIIEGRIDEPEIVGYMSDAVMIRYAKRIKEEYRLALKQHMEENDIQDVNDISYYDVDDNPSLQVAPFYIFKEYGFRWSNLKAFIFLIESEADKQISFGLCLWFGLYSTAHLLYGSYYINELKSKINDVFDDIYLPIKYYGAENLADNFIQFCLKFNLPVTYEAFRETTGAKLSDVTIFALEQKGIIPTAKQITYLSDSQRTLEFVHLRNLKQ</sequence>
<organism evidence="1">
    <name type="scientific">Solivirus sp</name>
    <dbReference type="NCBI Taxonomy" id="2487772"/>
    <lineage>
        <taxon>Viruses</taxon>
        <taxon>Pithoviruses</taxon>
    </lineage>
</organism>
<reference evidence="1" key="1">
    <citation type="submission" date="2018-10" db="EMBL/GenBank/DDBJ databases">
        <title>Hidden diversity of soil giant viruses.</title>
        <authorList>
            <person name="Schulz F."/>
            <person name="Alteio L."/>
            <person name="Goudeau D."/>
            <person name="Ryan E.M."/>
            <person name="Malmstrom R.R."/>
            <person name="Blanchard J."/>
            <person name="Woyke T."/>
        </authorList>
    </citation>
    <scope>NUCLEOTIDE SEQUENCE</scope>
    <source>
        <strain evidence="1">SOV1</strain>
    </source>
</reference>
<dbReference type="EMBL" id="MK072492">
    <property type="protein sequence ID" value="AYV86044.1"/>
    <property type="molecule type" value="Genomic_DNA"/>
</dbReference>
<dbReference type="SUPFAM" id="SSF81383">
    <property type="entry name" value="F-box domain"/>
    <property type="match status" value="1"/>
</dbReference>
<name>A0A3G5AHI0_9VIRU</name>
<gene>
    <name evidence="1" type="ORF">Solivirus4_5</name>
</gene>
<evidence type="ECO:0008006" key="2">
    <source>
        <dbReference type="Google" id="ProtNLM"/>
    </source>
</evidence>
<dbReference type="InterPro" id="IPR036047">
    <property type="entry name" value="F-box-like_dom_sf"/>
</dbReference>
<proteinExistence type="predicted"/>
<accession>A0A3G5AHI0</accession>